<protein>
    <submittedName>
        <fullName evidence="2">Uncharacterized protein</fullName>
    </submittedName>
</protein>
<accession>A0A0P1EBR6</accession>
<dbReference type="AlphaFoldDB" id="A0A0P1EBR6"/>
<name>A0A0P1EBR6_9RHOB</name>
<evidence type="ECO:0000313" key="2">
    <source>
        <dbReference type="EMBL" id="CUH46407.1"/>
    </source>
</evidence>
<feature type="coiled-coil region" evidence="1">
    <location>
        <begin position="61"/>
        <end position="88"/>
    </location>
</feature>
<keyword evidence="1" id="KW-0175">Coiled coil</keyword>
<gene>
    <name evidence="2" type="ORF">RUA4292_00573</name>
</gene>
<dbReference type="Proteomes" id="UP000050783">
    <property type="component" value="Unassembled WGS sequence"/>
</dbReference>
<reference evidence="2 3" key="1">
    <citation type="submission" date="2015-09" db="EMBL/GenBank/DDBJ databases">
        <authorList>
            <consortium name="Swine Surveillance"/>
        </authorList>
    </citation>
    <scope>NUCLEOTIDE SEQUENCE [LARGE SCALE GENOMIC DNA]</scope>
    <source>
        <strain evidence="2 3">CECT 4292</strain>
    </source>
</reference>
<dbReference type="EMBL" id="CYPU01000011">
    <property type="protein sequence ID" value="CUH46407.1"/>
    <property type="molecule type" value="Genomic_DNA"/>
</dbReference>
<organism evidence="2 3">
    <name type="scientific">Ruegeria atlantica</name>
    <dbReference type="NCBI Taxonomy" id="81569"/>
    <lineage>
        <taxon>Bacteria</taxon>
        <taxon>Pseudomonadati</taxon>
        <taxon>Pseudomonadota</taxon>
        <taxon>Alphaproteobacteria</taxon>
        <taxon>Rhodobacterales</taxon>
        <taxon>Roseobacteraceae</taxon>
        <taxon>Ruegeria</taxon>
    </lineage>
</organism>
<evidence type="ECO:0000256" key="1">
    <source>
        <dbReference type="SAM" id="Coils"/>
    </source>
</evidence>
<evidence type="ECO:0000313" key="3">
    <source>
        <dbReference type="Proteomes" id="UP000050783"/>
    </source>
</evidence>
<sequence length="324" mass="35359">MKRTWKVFRTIWMIVTPLLLAASLAFNLLITAGGAAFDVASSAFEAVTGKQSVATHQANEKKKLNKHLADQKRHNRELKTKVASLSEDLAAQKLVAKKFAEEKMIVHKGKRTTAKAAVLATTSTISKRAAATASRSAGSVVGEAIPYAGTAVIVGVTALELYDLCETIKDMNALSRAFDPSLEPDANEATVCSMEVPSGQEIWAAAKKKPSEAMSAARAVMPSFEELKAIEMPQIDWDSHFEWTQSSARFLYDQGVDGIRFAWDQGSDGVSSIWTSTTEGTASFKDWLQSWWSDGQDVSACYIYGFEIDGRCFEMQPNGVDPNN</sequence>
<proteinExistence type="predicted"/>